<reference evidence="3 4" key="1">
    <citation type="submission" date="2007-06" db="EMBL/GenBank/DDBJ databases">
        <authorList>
            <person name="Shimkets L."/>
            <person name="Ferriera S."/>
            <person name="Johnson J."/>
            <person name="Kravitz S."/>
            <person name="Beeson K."/>
            <person name="Sutton G."/>
            <person name="Rogers Y.-H."/>
            <person name="Friedman R."/>
            <person name="Frazier M."/>
            <person name="Venter J.C."/>
        </authorList>
    </citation>
    <scope>NUCLEOTIDE SEQUENCE [LARGE SCALE GENOMIC DNA]</scope>
    <source>
        <strain evidence="3 4">SIR-1</strain>
    </source>
</reference>
<dbReference type="FunFam" id="1.10.287.1080:FF:000001">
    <property type="entry name" value="Nucleoside triphosphate pyrophosphohydrolase"/>
    <property type="match status" value="1"/>
</dbReference>
<dbReference type="GO" id="GO:0006203">
    <property type="term" value="P:dGTP catabolic process"/>
    <property type="evidence" value="ECO:0007669"/>
    <property type="project" value="TreeGrafter"/>
</dbReference>
<feature type="region of interest" description="Disordered" evidence="1">
    <location>
        <begin position="122"/>
        <end position="179"/>
    </location>
</feature>
<dbReference type="InterPro" id="IPR011551">
    <property type="entry name" value="NTP_PyrPHydrolase_MazG"/>
</dbReference>
<protein>
    <submittedName>
        <fullName evidence="3">MazG family protein</fullName>
    </submittedName>
</protein>
<dbReference type="CDD" id="cd11528">
    <property type="entry name" value="NTP-PPase_MazG_Nterm"/>
    <property type="match status" value="1"/>
</dbReference>
<comment type="caution">
    <text evidence="3">The sequence shown here is derived from an EMBL/GenBank/DDBJ whole genome shotgun (WGS) entry which is preliminary data.</text>
</comment>
<dbReference type="GO" id="GO:0046081">
    <property type="term" value="P:dUTP catabolic process"/>
    <property type="evidence" value="ECO:0007669"/>
    <property type="project" value="TreeGrafter"/>
</dbReference>
<gene>
    <name evidence="3" type="ORF">PPSIR1_10875</name>
</gene>
<evidence type="ECO:0000256" key="1">
    <source>
        <dbReference type="SAM" id="MobiDB-lite"/>
    </source>
</evidence>
<dbReference type="GO" id="GO:0046052">
    <property type="term" value="P:UTP catabolic process"/>
    <property type="evidence" value="ECO:0007669"/>
    <property type="project" value="TreeGrafter"/>
</dbReference>
<dbReference type="GO" id="GO:0006950">
    <property type="term" value="P:response to stress"/>
    <property type="evidence" value="ECO:0007669"/>
    <property type="project" value="UniProtKB-ARBA"/>
</dbReference>
<dbReference type="PANTHER" id="PTHR30522:SF0">
    <property type="entry name" value="NUCLEOSIDE TRIPHOSPHATE PYROPHOSPHOHYDROLASE"/>
    <property type="match status" value="1"/>
</dbReference>
<dbReference type="GO" id="GO:0046061">
    <property type="term" value="P:dATP catabolic process"/>
    <property type="evidence" value="ECO:0007669"/>
    <property type="project" value="TreeGrafter"/>
</dbReference>
<dbReference type="GO" id="GO:0047429">
    <property type="term" value="F:nucleoside triphosphate diphosphatase activity"/>
    <property type="evidence" value="ECO:0007669"/>
    <property type="project" value="InterPro"/>
</dbReference>
<dbReference type="RefSeq" id="WP_006971808.1">
    <property type="nucleotide sequence ID" value="NZ_ABCS01000023.1"/>
</dbReference>
<proteinExistence type="predicted"/>
<evidence type="ECO:0000259" key="2">
    <source>
        <dbReference type="Pfam" id="PF03819"/>
    </source>
</evidence>
<dbReference type="STRING" id="391625.PPSIR1_10875"/>
<dbReference type="eggNOG" id="COG3956">
    <property type="taxonomic scope" value="Bacteria"/>
</dbReference>
<dbReference type="NCBIfam" id="TIGR00444">
    <property type="entry name" value="mazG"/>
    <property type="match status" value="1"/>
</dbReference>
<feature type="compositionally biased region" description="Basic and acidic residues" evidence="1">
    <location>
        <begin position="135"/>
        <end position="151"/>
    </location>
</feature>
<keyword evidence="4" id="KW-1185">Reference proteome</keyword>
<dbReference type="Pfam" id="PF03819">
    <property type="entry name" value="MazG"/>
    <property type="match status" value="2"/>
</dbReference>
<evidence type="ECO:0000313" key="4">
    <source>
        <dbReference type="Proteomes" id="UP000005801"/>
    </source>
</evidence>
<dbReference type="AlphaFoldDB" id="A6G509"/>
<evidence type="ECO:0000313" key="3">
    <source>
        <dbReference type="EMBL" id="EDM79101.1"/>
    </source>
</evidence>
<dbReference type="NCBIfam" id="NF007113">
    <property type="entry name" value="PRK09562.1"/>
    <property type="match status" value="1"/>
</dbReference>
<dbReference type="EMBL" id="ABCS01000023">
    <property type="protein sequence ID" value="EDM79101.1"/>
    <property type="molecule type" value="Genomic_DNA"/>
</dbReference>
<dbReference type="Gene3D" id="1.10.287.1080">
    <property type="entry name" value="MazG-like"/>
    <property type="match status" value="2"/>
</dbReference>
<dbReference type="GO" id="GO:0046047">
    <property type="term" value="P:TTP catabolic process"/>
    <property type="evidence" value="ECO:0007669"/>
    <property type="project" value="TreeGrafter"/>
</dbReference>
<dbReference type="SUPFAM" id="SSF101386">
    <property type="entry name" value="all-alpha NTP pyrophosphatases"/>
    <property type="match status" value="2"/>
</dbReference>
<feature type="domain" description="NTP pyrophosphohydrolase MazG-like" evidence="2">
    <location>
        <begin position="215"/>
        <end position="273"/>
    </location>
</feature>
<dbReference type="CDD" id="cd11529">
    <property type="entry name" value="NTP-PPase_MazG_Cterm"/>
    <property type="match status" value="1"/>
</dbReference>
<dbReference type="PANTHER" id="PTHR30522">
    <property type="entry name" value="NUCLEOSIDE TRIPHOSPHATE PYROPHOSPHOHYDROLASE"/>
    <property type="match status" value="1"/>
</dbReference>
<name>A6G509_9BACT</name>
<dbReference type="GO" id="GO:0046076">
    <property type="term" value="P:dTTP catabolic process"/>
    <property type="evidence" value="ECO:0007669"/>
    <property type="project" value="TreeGrafter"/>
</dbReference>
<dbReference type="InterPro" id="IPR048015">
    <property type="entry name" value="NTP-PPase_MazG-like_N"/>
</dbReference>
<dbReference type="InterPro" id="IPR004518">
    <property type="entry name" value="MazG-like_dom"/>
</dbReference>
<feature type="domain" description="NTP pyrophosphohydrolase MazG-like" evidence="2">
    <location>
        <begin position="52"/>
        <end position="125"/>
    </location>
</feature>
<accession>A6G509</accession>
<organism evidence="3 4">
    <name type="scientific">Plesiocystis pacifica SIR-1</name>
    <dbReference type="NCBI Taxonomy" id="391625"/>
    <lineage>
        <taxon>Bacteria</taxon>
        <taxon>Pseudomonadati</taxon>
        <taxon>Myxococcota</taxon>
        <taxon>Polyangia</taxon>
        <taxon>Nannocystales</taxon>
        <taxon>Nannocystaceae</taxon>
        <taxon>Plesiocystis</taxon>
    </lineage>
</organism>
<dbReference type="InterPro" id="IPR048011">
    <property type="entry name" value="NTP-PPase_MazG-like_C"/>
</dbReference>
<sequence length="304" mass="34083">MTKDASNDLPLSHHPDEVIDHRVHGLRDGLDGMRDLMDRLLGEAGCPWDRAQTLESLRPYAVEEAHEVLEAIDGGDPEEHRRELGDLLFQIVFHAALREREGAFDLDGVVEAIRSKMIRRHPHVFGPNGEPPRFTPEEVEAKWGQIKEAERRARRRSKGEAEPDAGSSTGDGALDPLAGVPKSLPSLQRSWRLQNKAAGVGFDWPDLDGPRDKAREEWAELEEAIASGDQQAIAEEFGDLLFVLVRMGQKLGVEAESALRATNLKFERRFGHVMRRCHEQGIDPTTAGLEQLDAFWDEAKTLER</sequence>
<dbReference type="Proteomes" id="UP000005801">
    <property type="component" value="Unassembled WGS sequence"/>
</dbReference>